<protein>
    <recommendedName>
        <fullName evidence="2">Sld7 C-terminal domain-containing protein</fullName>
    </recommendedName>
</protein>
<evidence type="ECO:0000313" key="4">
    <source>
        <dbReference type="Proteomes" id="UP000245464"/>
    </source>
</evidence>
<proteinExistence type="predicted"/>
<dbReference type="AlphaFoldDB" id="A0A834RX06"/>
<evidence type="ECO:0000256" key="1">
    <source>
        <dbReference type="SAM" id="MobiDB-lite"/>
    </source>
</evidence>
<feature type="region of interest" description="Disordered" evidence="1">
    <location>
        <begin position="531"/>
        <end position="600"/>
    </location>
</feature>
<sequence length="600" mass="66308">MLGHLRHPPKEKDPAAQMLRDPEKGEALFPATPVKEENQFWSHRPSVRELVHKYNGKVKGSRLRLEVVGENGKIREVPRPGWRIEWLDGRLRYYHVISENQAHFLRFGFLYDFTIPLPEEHKVGLASHNVASSPALPTTALHFLCTVDTAKIPLYLAAGPSLDVWTTEEATQAWFESILLAKPSFSDAQDHSTKDWWHLTQSQSPIGVLVQVENVEHSNQKPIVTELLFYGTIAASATAGLPTPPSSSPFVDNAQGKQLPELRVHALPLSSHLLHESSHSVPADADAQFLPPLLESHATLKSPKKQRDIFEEATIANKKARGRGGRAVSAAAARGNESQQPYNHRKSSLSIDFKTAPHPDSRPPSAHGTLSRSTSRPLSRSPSVTSDARPLSRKGLPEPQNRRSNLSQVATVPTQPEEPTTESRNKDALVKVVMAAMRMHGLQQRKQNKSRRASVAAGDEGNQQLDEQNAAEEAAKDEEYKLIYHQTYKGATLAMRKHMSEKPLHVQPDRMRDVVEKLLAIFLSDPLAEPLPSEVPVDPVATPGSKSRLGLPGSTHSHASPFDLPSISRRPGMMRAVTDSYAYTGSPVSKKRPNREPGPT</sequence>
<feature type="domain" description="Sld7 C-terminal" evidence="2">
    <location>
        <begin position="422"/>
        <end position="523"/>
    </location>
</feature>
<dbReference type="Pfam" id="PF18596">
    <property type="entry name" value="Sld7_C"/>
    <property type="match status" value="1"/>
</dbReference>
<gene>
    <name evidence="3" type="ORF">PtrM4_092380</name>
</gene>
<feature type="region of interest" description="Disordered" evidence="1">
    <location>
        <begin position="316"/>
        <end position="427"/>
    </location>
</feature>
<comment type="caution">
    <text evidence="3">The sequence shown here is derived from an EMBL/GenBank/DDBJ whole genome shotgun (WGS) entry which is preliminary data.</text>
</comment>
<dbReference type="GeneID" id="6342273"/>
<evidence type="ECO:0000259" key="2">
    <source>
        <dbReference type="Pfam" id="PF18596"/>
    </source>
</evidence>
<name>A0A834RX06_9PLEO</name>
<organism evidence="3 4">
    <name type="scientific">Pyrenophora tritici-repentis</name>
    <dbReference type="NCBI Taxonomy" id="45151"/>
    <lineage>
        <taxon>Eukaryota</taxon>
        <taxon>Fungi</taxon>
        <taxon>Dikarya</taxon>
        <taxon>Ascomycota</taxon>
        <taxon>Pezizomycotina</taxon>
        <taxon>Dothideomycetes</taxon>
        <taxon>Pleosporomycetidae</taxon>
        <taxon>Pleosporales</taxon>
        <taxon>Pleosporineae</taxon>
        <taxon>Pleosporaceae</taxon>
        <taxon>Pyrenophora</taxon>
    </lineage>
</organism>
<evidence type="ECO:0000313" key="3">
    <source>
        <dbReference type="EMBL" id="KAF7571738.1"/>
    </source>
</evidence>
<feature type="compositionally biased region" description="Low complexity" evidence="1">
    <location>
        <begin position="326"/>
        <end position="335"/>
    </location>
</feature>
<dbReference type="Proteomes" id="UP000245464">
    <property type="component" value="Chromosome 4"/>
</dbReference>
<accession>A0A834RX06</accession>
<dbReference type="KEGG" id="ptrr:6342273"/>
<feature type="compositionally biased region" description="Low complexity" evidence="1">
    <location>
        <begin position="369"/>
        <end position="386"/>
    </location>
</feature>
<dbReference type="EMBL" id="NQIK02000004">
    <property type="protein sequence ID" value="KAF7571738.1"/>
    <property type="molecule type" value="Genomic_DNA"/>
</dbReference>
<feature type="compositionally biased region" description="Polar residues" evidence="1">
    <location>
        <begin position="402"/>
        <end position="412"/>
    </location>
</feature>
<feature type="region of interest" description="Disordered" evidence="1">
    <location>
        <begin position="1"/>
        <end position="22"/>
    </location>
</feature>
<dbReference type="InterPro" id="IPR041260">
    <property type="entry name" value="Sld7_C"/>
</dbReference>
<dbReference type="RefSeq" id="XP_001934370.2">
    <property type="nucleotide sequence ID" value="XM_001934335.2"/>
</dbReference>
<reference evidence="3 4" key="1">
    <citation type="journal article" date="2018" name="BMC Genomics">
        <title>Comparative genomics of the wheat fungal pathogen Pyrenophora tritici-repentis reveals chromosomal variations and genome plasticity.</title>
        <authorList>
            <person name="Moolhuijzen P."/>
            <person name="See P.T."/>
            <person name="Hane J.K."/>
            <person name="Shi G."/>
            <person name="Liu Z."/>
            <person name="Oliver R.P."/>
            <person name="Moffat C.S."/>
        </authorList>
    </citation>
    <scope>NUCLEOTIDE SEQUENCE [LARGE SCALE GENOMIC DNA]</scope>
    <source>
        <strain evidence="3">M4</strain>
    </source>
</reference>
<feature type="region of interest" description="Disordered" evidence="1">
    <location>
        <begin position="440"/>
        <end position="471"/>
    </location>
</feature>
<feature type="compositionally biased region" description="Basic and acidic residues" evidence="1">
    <location>
        <begin position="8"/>
        <end position="22"/>
    </location>
</feature>